<keyword evidence="2" id="KW-0804">Transcription</keyword>
<comment type="similarity">
    <text evidence="3">Belongs to the GRAS family.</text>
</comment>
<reference evidence="4 5" key="1">
    <citation type="submission" date="2023-10" db="EMBL/GenBank/DDBJ databases">
        <title>Genome-Wide Identification Analysis in wild type Solanum Pinnatisectum Reveals Some Genes Defensing Phytophthora Infestans.</title>
        <authorList>
            <person name="Sun C."/>
        </authorList>
    </citation>
    <scope>NUCLEOTIDE SEQUENCE [LARGE SCALE GENOMIC DNA]</scope>
    <source>
        <strain evidence="4">LQN</strain>
        <tissue evidence="4">Leaf</tissue>
    </source>
</reference>
<dbReference type="Proteomes" id="UP001311915">
    <property type="component" value="Unassembled WGS sequence"/>
</dbReference>
<keyword evidence="5" id="KW-1185">Reference proteome</keyword>
<comment type="caution">
    <text evidence="4">The sequence shown here is derived from an EMBL/GenBank/DDBJ whole genome shotgun (WGS) entry which is preliminary data.</text>
</comment>
<organism evidence="4 5">
    <name type="scientific">Solanum pinnatisectum</name>
    <name type="common">tansyleaf nightshade</name>
    <dbReference type="NCBI Taxonomy" id="50273"/>
    <lineage>
        <taxon>Eukaryota</taxon>
        <taxon>Viridiplantae</taxon>
        <taxon>Streptophyta</taxon>
        <taxon>Embryophyta</taxon>
        <taxon>Tracheophyta</taxon>
        <taxon>Spermatophyta</taxon>
        <taxon>Magnoliopsida</taxon>
        <taxon>eudicotyledons</taxon>
        <taxon>Gunneridae</taxon>
        <taxon>Pentapetalae</taxon>
        <taxon>asterids</taxon>
        <taxon>lamiids</taxon>
        <taxon>Solanales</taxon>
        <taxon>Solanaceae</taxon>
        <taxon>Solanoideae</taxon>
        <taxon>Solaneae</taxon>
        <taxon>Solanum</taxon>
    </lineage>
</organism>
<feature type="region of interest" description="Leucine repeat II (LRII)" evidence="3">
    <location>
        <begin position="175"/>
        <end position="207"/>
    </location>
</feature>
<keyword evidence="1" id="KW-0805">Transcription regulation</keyword>
<sequence length="380" mass="43817">MPKRGRPRGGAKRVIANAVDLWSLLTQCAQAMANYDTRIAHDKLKLIRLHCSPYGEATERLAQYFADALEDRLAGTGIELYTAFAKRTISAADILKAFQHAHSGRCLNIFANKSIGMLTREATNIHIIDFGILYGFQWPCFIQGISIRPSGPPKLRVTGIDFPQPGFRPAERVEETGRRLAKYCKRFNVPFEYNAIAKKWGSIQLEDLKINRDEMLVINCLYWLINVPDETVYENSPRDDVLRLIKQIKPDVFLHGIVNGAYNSTFFVIRFKEALFHFSSLFDMMEATVPRENQERVLFEKVNFGKEIMNLVAFEGTARRDQRAGFRQLPLEQDIVKEVRAKVQRRYHKDFLVDEDGYWMLQGWKGRVIYALSCWKPVDN</sequence>
<evidence type="ECO:0000313" key="4">
    <source>
        <dbReference type="EMBL" id="KAK4719988.1"/>
    </source>
</evidence>
<feature type="region of interest" description="SAW" evidence="3">
    <location>
        <begin position="313"/>
        <end position="376"/>
    </location>
</feature>
<gene>
    <name evidence="4" type="ORF">R3W88_018326</name>
</gene>
<dbReference type="PROSITE" id="PS50985">
    <property type="entry name" value="GRAS"/>
    <property type="match status" value="1"/>
</dbReference>
<name>A0AAV9L3I0_9SOLN</name>
<evidence type="ECO:0000256" key="2">
    <source>
        <dbReference type="ARBA" id="ARBA00023163"/>
    </source>
</evidence>
<feature type="region of interest" description="Leucine repeat I (LRI)" evidence="3">
    <location>
        <begin position="19"/>
        <end position="79"/>
    </location>
</feature>
<comment type="caution">
    <text evidence="3">Lacks conserved residue(s) required for the propagation of feature annotation.</text>
</comment>
<evidence type="ECO:0008006" key="6">
    <source>
        <dbReference type="Google" id="ProtNLM"/>
    </source>
</evidence>
<dbReference type="PANTHER" id="PTHR31636">
    <property type="entry name" value="OSJNBA0084A10.13 PROTEIN-RELATED"/>
    <property type="match status" value="1"/>
</dbReference>
<proteinExistence type="inferred from homology"/>
<dbReference type="InterPro" id="IPR005202">
    <property type="entry name" value="TF_GRAS"/>
</dbReference>
<protein>
    <recommendedName>
        <fullName evidence="6">GRAS family transcription factor</fullName>
    </recommendedName>
</protein>
<evidence type="ECO:0000313" key="5">
    <source>
        <dbReference type="Proteomes" id="UP001311915"/>
    </source>
</evidence>
<feature type="short sequence motif" description="VHIID" evidence="3">
    <location>
        <begin position="125"/>
        <end position="129"/>
    </location>
</feature>
<accession>A0AAV9L3I0</accession>
<dbReference type="Pfam" id="PF03514">
    <property type="entry name" value="GRAS"/>
    <property type="match status" value="1"/>
</dbReference>
<evidence type="ECO:0000256" key="3">
    <source>
        <dbReference type="PROSITE-ProRule" id="PRU01191"/>
    </source>
</evidence>
<dbReference type="EMBL" id="JAWPEI010000008">
    <property type="protein sequence ID" value="KAK4719988.1"/>
    <property type="molecule type" value="Genomic_DNA"/>
</dbReference>
<dbReference type="AlphaFoldDB" id="A0AAV9L3I0"/>
<evidence type="ECO:0000256" key="1">
    <source>
        <dbReference type="ARBA" id="ARBA00023015"/>
    </source>
</evidence>